<gene>
    <name evidence="2" type="ORF">g.932</name>
</gene>
<dbReference type="InterPro" id="IPR001646">
    <property type="entry name" value="5peptide_repeat"/>
</dbReference>
<evidence type="ECO:0000256" key="1">
    <source>
        <dbReference type="ARBA" id="ARBA00022737"/>
    </source>
</evidence>
<dbReference type="PANTHER" id="PTHR47485:SF1">
    <property type="entry name" value="THYLAKOID LUMENAL 17.4 KDA PROTEIN, CHLOROPLASTIC"/>
    <property type="match status" value="1"/>
</dbReference>
<feature type="non-terminal residue" evidence="2">
    <location>
        <position position="1"/>
    </location>
</feature>
<organism evidence="2">
    <name type="scientific">Auxenochlorella protothecoides</name>
    <name type="common">Green microalga</name>
    <name type="synonym">Chlorella protothecoides</name>
    <dbReference type="NCBI Taxonomy" id="3075"/>
    <lineage>
        <taxon>Eukaryota</taxon>
        <taxon>Viridiplantae</taxon>
        <taxon>Chlorophyta</taxon>
        <taxon>core chlorophytes</taxon>
        <taxon>Trebouxiophyceae</taxon>
        <taxon>Chlorellales</taxon>
        <taxon>Chlorellaceae</taxon>
        <taxon>Auxenochlorella</taxon>
    </lineage>
</organism>
<dbReference type="EMBL" id="GDKF01005212">
    <property type="protein sequence ID" value="JAT73410.1"/>
    <property type="molecule type" value="Transcribed_RNA"/>
</dbReference>
<accession>A0A1D2A2H0</accession>
<dbReference type="PANTHER" id="PTHR47485">
    <property type="entry name" value="THYLAKOID LUMENAL 17.4 KDA PROTEIN, CHLOROPLASTIC"/>
    <property type="match status" value="1"/>
</dbReference>
<evidence type="ECO:0008006" key="3">
    <source>
        <dbReference type="Google" id="ProtNLM"/>
    </source>
</evidence>
<dbReference type="SUPFAM" id="SSF141571">
    <property type="entry name" value="Pentapeptide repeat-like"/>
    <property type="match status" value="1"/>
</dbReference>
<protein>
    <recommendedName>
        <fullName evidence="3">Thylakoid lumenal 17.4 kDa protein, chloroplastic</fullName>
    </recommendedName>
</protein>
<keyword evidence="1" id="KW-0677">Repeat</keyword>
<reference evidence="2" key="1">
    <citation type="submission" date="2015-08" db="EMBL/GenBank/DDBJ databases">
        <authorList>
            <person name="Babu N.S."/>
            <person name="Beckwith C.J."/>
            <person name="Beseler K.G."/>
            <person name="Brison A."/>
            <person name="Carone J.V."/>
            <person name="Caskin T.P."/>
            <person name="Diamond M."/>
            <person name="Durham M.E."/>
            <person name="Foxe J.M."/>
            <person name="Go M."/>
            <person name="Henderson B.A."/>
            <person name="Jones I.B."/>
            <person name="McGettigan J.A."/>
            <person name="Micheletti S.J."/>
            <person name="Nasrallah M.E."/>
            <person name="Ortiz D."/>
            <person name="Piller C.R."/>
            <person name="Privatt S.R."/>
            <person name="Schneider S.L."/>
            <person name="Sharp S."/>
            <person name="Smith T.C."/>
            <person name="Stanton J.D."/>
            <person name="Ullery H.E."/>
            <person name="Wilson R.J."/>
            <person name="Serrano M.G."/>
            <person name="Buck G."/>
            <person name="Lee V."/>
            <person name="Wang Y."/>
            <person name="Carvalho R."/>
            <person name="Voegtly L."/>
            <person name="Shi R."/>
            <person name="Duckworth R."/>
            <person name="Johnson A."/>
            <person name="Loviza R."/>
            <person name="Walstead R."/>
            <person name="Shah Z."/>
            <person name="Kiflezghi M."/>
            <person name="Wade K."/>
            <person name="Ball S.L."/>
            <person name="Bradley K.W."/>
            <person name="Asai D.J."/>
            <person name="Bowman C.A."/>
            <person name="Russell D.A."/>
            <person name="Pope W.H."/>
            <person name="Jacobs-Sera D."/>
            <person name="Hendrix R.W."/>
            <person name="Hatfull G.F."/>
        </authorList>
    </citation>
    <scope>NUCLEOTIDE SEQUENCE</scope>
</reference>
<proteinExistence type="predicted"/>
<dbReference type="Gene3D" id="2.160.20.80">
    <property type="entry name" value="E3 ubiquitin-protein ligase SopA"/>
    <property type="match status" value="1"/>
</dbReference>
<dbReference type="AlphaFoldDB" id="A0A1D2A2H0"/>
<sequence>DIKSRRYNRSLDILGTDSKLIRDLSAMLSSMSPCTSQTAHNVQIGGRMSARPPPPIHQTAPCRRMHEPLVNLSLPRVASWTAALMVAASLQASPAHAGSNQRLPPLDSDPLRCERAFTGNTIGQANAVSDKILDLRFCSFPGAELKGKVLSGALLLNADLSGAQMQEVVMSKAYAVGTNFKGADLTSSVVDRVDFDGANLTGTKFTNAVITGATFKGANLDGASFEDALIGSEDVRRLCAEPSLTGDSRVQVGCRGSG</sequence>
<evidence type="ECO:0000313" key="2">
    <source>
        <dbReference type="EMBL" id="JAT73410.1"/>
    </source>
</evidence>
<name>A0A1D2A2H0_AUXPR</name>
<dbReference type="Pfam" id="PF00805">
    <property type="entry name" value="Pentapeptide"/>
    <property type="match status" value="2"/>
</dbReference>